<evidence type="ECO:0000313" key="2">
    <source>
        <dbReference type="Proteomes" id="UP000824264"/>
    </source>
</evidence>
<accession>A0A9D1R1K0</accession>
<proteinExistence type="predicted"/>
<organism evidence="1 2">
    <name type="scientific">Candidatus Bilophila faecipullorum</name>
    <dbReference type="NCBI Taxonomy" id="2838482"/>
    <lineage>
        <taxon>Bacteria</taxon>
        <taxon>Pseudomonadati</taxon>
        <taxon>Thermodesulfobacteriota</taxon>
        <taxon>Desulfovibrionia</taxon>
        <taxon>Desulfovibrionales</taxon>
        <taxon>Desulfovibrionaceae</taxon>
        <taxon>Bilophila</taxon>
    </lineage>
</organism>
<dbReference type="EMBL" id="DXGI01000356">
    <property type="protein sequence ID" value="HIW79337.1"/>
    <property type="molecule type" value="Genomic_DNA"/>
</dbReference>
<reference evidence="1" key="1">
    <citation type="journal article" date="2021" name="PeerJ">
        <title>Extensive microbial diversity within the chicken gut microbiome revealed by metagenomics and culture.</title>
        <authorList>
            <person name="Gilroy R."/>
            <person name="Ravi A."/>
            <person name="Getino M."/>
            <person name="Pursley I."/>
            <person name="Horton D.L."/>
            <person name="Alikhan N.F."/>
            <person name="Baker D."/>
            <person name="Gharbi K."/>
            <person name="Hall N."/>
            <person name="Watson M."/>
            <person name="Adriaenssens E.M."/>
            <person name="Foster-Nyarko E."/>
            <person name="Jarju S."/>
            <person name="Secka A."/>
            <person name="Antonio M."/>
            <person name="Oren A."/>
            <person name="Chaudhuri R.R."/>
            <person name="La Ragione R."/>
            <person name="Hildebrand F."/>
            <person name="Pallen M.J."/>
        </authorList>
    </citation>
    <scope>NUCLEOTIDE SEQUENCE</scope>
    <source>
        <strain evidence="1">ChiSxjej5B17-1746</strain>
    </source>
</reference>
<evidence type="ECO:0000313" key="1">
    <source>
        <dbReference type="EMBL" id="HIW79337.1"/>
    </source>
</evidence>
<reference evidence="1" key="2">
    <citation type="submission" date="2021-04" db="EMBL/GenBank/DDBJ databases">
        <authorList>
            <person name="Gilroy R."/>
        </authorList>
    </citation>
    <scope>NUCLEOTIDE SEQUENCE</scope>
    <source>
        <strain evidence="1">ChiSxjej5B17-1746</strain>
    </source>
</reference>
<dbReference type="Proteomes" id="UP000824264">
    <property type="component" value="Unassembled WGS sequence"/>
</dbReference>
<dbReference type="AlphaFoldDB" id="A0A9D1R1K0"/>
<comment type="caution">
    <text evidence="1">The sequence shown here is derived from an EMBL/GenBank/DDBJ whole genome shotgun (WGS) entry which is preliminary data.</text>
</comment>
<name>A0A9D1R1K0_9BACT</name>
<sequence length="69" mass="7738">MMKQQSRAVLEIRAAFGTGVFLALEELLEEEIEEQRQVLEAASDEAAIRKAQGAIAELRSIINKIRPKE</sequence>
<protein>
    <submittedName>
        <fullName evidence="1">Uncharacterized protein</fullName>
    </submittedName>
</protein>
<gene>
    <name evidence="1" type="ORF">H9874_09370</name>
</gene>